<evidence type="ECO:0000259" key="2">
    <source>
        <dbReference type="PROSITE" id="PS50006"/>
    </source>
</evidence>
<evidence type="ECO:0000313" key="3">
    <source>
        <dbReference type="EMBL" id="MDN3611769.1"/>
    </source>
</evidence>
<dbReference type="Gene3D" id="2.60.200.20">
    <property type="match status" value="1"/>
</dbReference>
<gene>
    <name evidence="3" type="ORF">QWZ16_19415</name>
</gene>
<evidence type="ECO:0000256" key="1">
    <source>
        <dbReference type="SAM" id="MobiDB-lite"/>
    </source>
</evidence>
<feature type="compositionally biased region" description="Polar residues" evidence="1">
    <location>
        <begin position="264"/>
        <end position="288"/>
    </location>
</feature>
<organism evidence="3 4">
    <name type="scientific">Vibrio ostreicida</name>
    <dbReference type="NCBI Taxonomy" id="526588"/>
    <lineage>
        <taxon>Bacteria</taxon>
        <taxon>Pseudomonadati</taxon>
        <taxon>Pseudomonadota</taxon>
        <taxon>Gammaproteobacteria</taxon>
        <taxon>Vibrionales</taxon>
        <taxon>Vibrionaceae</taxon>
        <taxon>Vibrio</taxon>
    </lineage>
</organism>
<protein>
    <submittedName>
        <fullName evidence="3">FHA domain-containing protein</fullName>
    </submittedName>
</protein>
<dbReference type="Proteomes" id="UP001238540">
    <property type="component" value="Unassembled WGS sequence"/>
</dbReference>
<feature type="region of interest" description="Disordered" evidence="1">
    <location>
        <begin position="241"/>
        <end position="311"/>
    </location>
</feature>
<dbReference type="SMART" id="SM00240">
    <property type="entry name" value="FHA"/>
    <property type="match status" value="1"/>
</dbReference>
<accession>A0ABT8BYK4</accession>
<proteinExistence type="predicted"/>
<dbReference type="CDD" id="cd00060">
    <property type="entry name" value="FHA"/>
    <property type="match status" value="1"/>
</dbReference>
<dbReference type="EMBL" id="JAUFQC010000027">
    <property type="protein sequence ID" value="MDN3611769.1"/>
    <property type="molecule type" value="Genomic_DNA"/>
</dbReference>
<dbReference type="Pfam" id="PF20232">
    <property type="entry name" value="T6SS_FHA_C"/>
    <property type="match status" value="1"/>
</dbReference>
<dbReference type="InterPro" id="IPR046883">
    <property type="entry name" value="T6SS_FHA_C"/>
</dbReference>
<dbReference type="SUPFAM" id="SSF49879">
    <property type="entry name" value="SMAD/FHA domain"/>
    <property type="match status" value="1"/>
</dbReference>
<sequence length="470" mass="52212">MLERLVIVISKHPEEYTGAKFVELPESGGSIGRNPGCSVPLVDHNRYISSTHCLLSVYGDGYYISDVSTNGLLVNGNKLLKNQPIPIHEGDVIVLGQYELAISVERTTNAADIAYDITPERDTTDPLVNLGEAHEDHVEQGALEDIFMETRSADSDATDPVAHLEFSLDKSDDHLIRNESDELDHFVVSSESQRQIADDSLSVYSEFDVPSLIPEDWMSEADSLRSDKAATAFESQSVEAPHVNSVGKAQRLAPSHLSAEPAPSSLSNGQTNVASSEQWEELTTPTMESHSEVPAERPFTEGTPDDLLSSFKKGLGVSENQLFGHDPKLFEQMGMCLRLCINKLQSDLTEIETLKQSSSAPDTDLISLMLDLNNQSMLTPNELVEQMLDEINEHQSLYEQAVNRYVQESVGHYDPMVFEQKAGKKGFLAKQKLWDSYKLHYLESLKGVHGLGTNKLVQENYNRLLKEKYA</sequence>
<evidence type="ECO:0000313" key="4">
    <source>
        <dbReference type="Proteomes" id="UP001238540"/>
    </source>
</evidence>
<dbReference type="Pfam" id="PF00498">
    <property type="entry name" value="FHA"/>
    <property type="match status" value="1"/>
</dbReference>
<comment type="caution">
    <text evidence="3">The sequence shown here is derived from an EMBL/GenBank/DDBJ whole genome shotgun (WGS) entry which is preliminary data.</text>
</comment>
<dbReference type="PROSITE" id="PS50006">
    <property type="entry name" value="FHA_DOMAIN"/>
    <property type="match status" value="1"/>
</dbReference>
<feature type="domain" description="FHA" evidence="2">
    <location>
        <begin position="29"/>
        <end position="79"/>
    </location>
</feature>
<dbReference type="InterPro" id="IPR000253">
    <property type="entry name" value="FHA_dom"/>
</dbReference>
<reference evidence="4" key="1">
    <citation type="journal article" date="2019" name="Int. J. Syst. Evol. Microbiol.">
        <title>The Global Catalogue of Microorganisms (GCM) 10K type strain sequencing project: providing services to taxonomists for standard genome sequencing and annotation.</title>
        <authorList>
            <consortium name="The Broad Institute Genomics Platform"/>
            <consortium name="The Broad Institute Genome Sequencing Center for Infectious Disease"/>
            <person name="Wu L."/>
            <person name="Ma J."/>
        </authorList>
    </citation>
    <scope>NUCLEOTIDE SEQUENCE [LARGE SCALE GENOMIC DNA]</scope>
    <source>
        <strain evidence="4">CECT 7398</strain>
    </source>
</reference>
<dbReference type="InterPro" id="IPR008984">
    <property type="entry name" value="SMAD_FHA_dom_sf"/>
</dbReference>
<feature type="compositionally biased region" description="Basic and acidic residues" evidence="1">
    <location>
        <begin position="289"/>
        <end position="299"/>
    </location>
</feature>
<dbReference type="RefSeq" id="WP_170883035.1">
    <property type="nucleotide sequence ID" value="NZ_JABEYA020000008.1"/>
</dbReference>
<name>A0ABT8BYK4_9VIBR</name>
<keyword evidence="4" id="KW-1185">Reference proteome</keyword>